<gene>
    <name evidence="2" type="ORF">B5D80_05615</name>
</gene>
<evidence type="ECO:0000313" key="3">
    <source>
        <dbReference type="Proteomes" id="UP000197174"/>
    </source>
</evidence>
<evidence type="ECO:0000313" key="2">
    <source>
        <dbReference type="EMBL" id="OWV10720.1"/>
    </source>
</evidence>
<dbReference type="OrthoDB" id="6200718at2"/>
<dbReference type="InterPro" id="IPR025334">
    <property type="entry name" value="DUF4240"/>
</dbReference>
<dbReference type="Pfam" id="PF14024">
    <property type="entry name" value="DUF4240"/>
    <property type="match status" value="1"/>
</dbReference>
<dbReference type="Proteomes" id="UP000197174">
    <property type="component" value="Unassembled WGS sequence"/>
</dbReference>
<protein>
    <recommendedName>
        <fullName evidence="1">DUF4240 domain-containing protein</fullName>
    </recommendedName>
</protein>
<organism evidence="2 3">
    <name type="scientific">Micromonospora wenchangensis</name>
    <dbReference type="NCBI Taxonomy" id="1185415"/>
    <lineage>
        <taxon>Bacteria</taxon>
        <taxon>Bacillati</taxon>
        <taxon>Actinomycetota</taxon>
        <taxon>Actinomycetes</taxon>
        <taxon>Micromonosporales</taxon>
        <taxon>Micromonosporaceae</taxon>
        <taxon>Micromonospora</taxon>
    </lineage>
</organism>
<name>A0A246RST6_9ACTN</name>
<evidence type="ECO:0000259" key="1">
    <source>
        <dbReference type="Pfam" id="PF14024"/>
    </source>
</evidence>
<dbReference type="EMBL" id="MZMV01000007">
    <property type="protein sequence ID" value="OWV10720.1"/>
    <property type="molecule type" value="Genomic_DNA"/>
</dbReference>
<sequence length="179" mass="20019">MSDTETANRLPTAEEEARFWALVEAAWERLGPEPAALRRALLTRDRAASDDDAYAFDGWRDAFLDQLGQLCADLSSPELTALDRVVERKLYDIDRADVHAVVDGSDDGFLYARGHVVALGREFYQAVRADPTRAVPDAHLQGICYFFAHLHDRRFGDWPHTGSGISRESFNNPAGWVGQ</sequence>
<reference evidence="2 3" key="1">
    <citation type="submission" date="2017-03" db="EMBL/GenBank/DDBJ databases">
        <title>Whole genome sequence of Micromonospora wenchangensis, isolated from mangrove soil.</title>
        <authorList>
            <person name="Yang H."/>
        </authorList>
    </citation>
    <scope>NUCLEOTIDE SEQUENCE [LARGE SCALE GENOMIC DNA]</scope>
    <source>
        <strain evidence="2 3">CCTCC AA 2012002</strain>
    </source>
</reference>
<keyword evidence="3" id="KW-1185">Reference proteome</keyword>
<comment type="caution">
    <text evidence="2">The sequence shown here is derived from an EMBL/GenBank/DDBJ whole genome shotgun (WGS) entry which is preliminary data.</text>
</comment>
<dbReference type="RefSeq" id="WP_088642703.1">
    <property type="nucleotide sequence ID" value="NZ_MZMV01000007.1"/>
</dbReference>
<feature type="domain" description="DUF4240" evidence="1">
    <location>
        <begin position="57"/>
        <end position="133"/>
    </location>
</feature>
<accession>A0A246RST6</accession>
<proteinExistence type="predicted"/>
<dbReference type="AlphaFoldDB" id="A0A246RST6"/>